<evidence type="ECO:0000259" key="3">
    <source>
        <dbReference type="PROSITE" id="PS51168"/>
    </source>
</evidence>
<dbReference type="Gene3D" id="1.20.59.10">
    <property type="entry name" value="Chorismate mutase"/>
    <property type="match status" value="1"/>
</dbReference>
<evidence type="ECO:0000313" key="4">
    <source>
        <dbReference type="EMBL" id="MEI5685565.1"/>
    </source>
</evidence>
<keyword evidence="2" id="KW-0413">Isomerase</keyword>
<keyword evidence="5" id="KW-1185">Reference proteome</keyword>
<evidence type="ECO:0000256" key="1">
    <source>
        <dbReference type="ARBA" id="ARBA00012404"/>
    </source>
</evidence>
<dbReference type="SUPFAM" id="SSF48600">
    <property type="entry name" value="Chorismate mutase II"/>
    <property type="match status" value="1"/>
</dbReference>
<reference evidence="4 5" key="1">
    <citation type="journal article" date="2013" name="Int. J. Syst. Evol. Microbiol.">
        <title>Sphingomonas kyungheensis sp. nov., a bacterium with ginsenoside-converting activity isolated from soil of a ginseng field.</title>
        <authorList>
            <person name="Son H.M."/>
            <person name="Yang J.E."/>
            <person name="Park Y."/>
            <person name="Han C.K."/>
            <person name="Kim S.G."/>
            <person name="Kook M."/>
            <person name="Yi T.H."/>
        </authorList>
    </citation>
    <scope>NUCLEOTIDE SEQUENCE [LARGE SCALE GENOMIC DNA]</scope>
    <source>
        <strain evidence="4 5">LMG 26582</strain>
    </source>
</reference>
<dbReference type="InterPro" id="IPR051331">
    <property type="entry name" value="Chorismate_mutase-related"/>
</dbReference>
<dbReference type="RefSeq" id="WP_336544218.1">
    <property type="nucleotide sequence ID" value="NZ_JBBBDM010000001.1"/>
</dbReference>
<name>A0ABU8GXF7_9SPHN</name>
<dbReference type="PANTHER" id="PTHR38041">
    <property type="entry name" value="CHORISMATE MUTASE"/>
    <property type="match status" value="1"/>
</dbReference>
<dbReference type="PIRSF" id="PIRSF029775">
    <property type="entry name" value="Isochor_pyr_lyas"/>
    <property type="match status" value="1"/>
</dbReference>
<organism evidence="4 5">
    <name type="scientific">Sphingomonas kyungheensis</name>
    <dbReference type="NCBI Taxonomy" id="1069987"/>
    <lineage>
        <taxon>Bacteria</taxon>
        <taxon>Pseudomonadati</taxon>
        <taxon>Pseudomonadota</taxon>
        <taxon>Alphaproteobacteria</taxon>
        <taxon>Sphingomonadales</taxon>
        <taxon>Sphingomonadaceae</taxon>
        <taxon>Sphingomonas</taxon>
    </lineage>
</organism>
<protein>
    <recommendedName>
        <fullName evidence="1">chorismate mutase</fullName>
        <ecNumber evidence="1">5.4.99.5</ecNumber>
    </recommendedName>
</protein>
<dbReference type="InterPro" id="IPR036263">
    <property type="entry name" value="Chorismate_II_sf"/>
</dbReference>
<dbReference type="InterPro" id="IPR008241">
    <property type="entry name" value="Isochorismate_pyruvate-lyase"/>
</dbReference>
<dbReference type="Pfam" id="PF01817">
    <property type="entry name" value="CM_2"/>
    <property type="match status" value="1"/>
</dbReference>
<accession>A0ABU8GXF7</accession>
<feature type="domain" description="Chorismate mutase" evidence="3">
    <location>
        <begin position="8"/>
        <end position="98"/>
    </location>
</feature>
<dbReference type="PROSITE" id="PS51168">
    <property type="entry name" value="CHORISMATE_MUT_2"/>
    <property type="match status" value="1"/>
</dbReference>
<dbReference type="InterPro" id="IPR036979">
    <property type="entry name" value="CM_dom_sf"/>
</dbReference>
<dbReference type="SMART" id="SM00830">
    <property type="entry name" value="CM_2"/>
    <property type="match status" value="1"/>
</dbReference>
<dbReference type="Proteomes" id="UP001367771">
    <property type="component" value="Unassembled WGS sequence"/>
</dbReference>
<sequence length="101" mass="10951">MSDAPLPGPLCSTMQEVRAGVDALDRELVALLARRFAYMDAAARIKAERGHVRDEARKAEVIANARTAAEALGLPGAVIADLWEQLVEASIAYELSAFDRR</sequence>
<evidence type="ECO:0000256" key="2">
    <source>
        <dbReference type="ARBA" id="ARBA00023235"/>
    </source>
</evidence>
<dbReference type="InterPro" id="IPR002701">
    <property type="entry name" value="CM_II_prokaryot"/>
</dbReference>
<proteinExistence type="predicted"/>
<comment type="caution">
    <text evidence="4">The sequence shown here is derived from an EMBL/GenBank/DDBJ whole genome shotgun (WGS) entry which is preliminary data.</text>
</comment>
<gene>
    <name evidence="4" type="ORF">V8201_00580</name>
</gene>
<dbReference type="PANTHER" id="PTHR38041:SF1">
    <property type="entry name" value="CHORISMATE MUTASE"/>
    <property type="match status" value="1"/>
</dbReference>
<dbReference type="EMBL" id="JBBBDM010000001">
    <property type="protein sequence ID" value="MEI5685565.1"/>
    <property type="molecule type" value="Genomic_DNA"/>
</dbReference>
<evidence type="ECO:0000313" key="5">
    <source>
        <dbReference type="Proteomes" id="UP001367771"/>
    </source>
</evidence>
<dbReference type="EC" id="5.4.99.5" evidence="1"/>